<evidence type="ECO:0000313" key="1">
    <source>
        <dbReference type="EMBL" id="PXX38851.1"/>
    </source>
</evidence>
<comment type="caution">
    <text evidence="1">The sequence shown here is derived from an EMBL/GenBank/DDBJ whole genome shotgun (WGS) entry which is preliminary data.</text>
</comment>
<name>A0A318IWV8_9NEIS</name>
<keyword evidence="2" id="KW-1185">Reference proteome</keyword>
<dbReference type="OrthoDB" id="8595882at2"/>
<proteinExistence type="predicted"/>
<protein>
    <submittedName>
        <fullName evidence="1">Uncharacterized protein</fullName>
    </submittedName>
</protein>
<reference evidence="1 2" key="1">
    <citation type="submission" date="2018-05" db="EMBL/GenBank/DDBJ databases">
        <title>Genomic Encyclopedia of Type Strains, Phase IV (KMG-IV): sequencing the most valuable type-strain genomes for metagenomic binning, comparative biology and taxonomic classification.</title>
        <authorList>
            <person name="Goeker M."/>
        </authorList>
    </citation>
    <scope>NUCLEOTIDE SEQUENCE [LARGE SCALE GENOMIC DNA]</scope>
    <source>
        <strain evidence="1 2">DSM 25134</strain>
    </source>
</reference>
<dbReference type="EMBL" id="QJKC01000032">
    <property type="protein sequence ID" value="PXX38851.1"/>
    <property type="molecule type" value="Genomic_DNA"/>
</dbReference>
<dbReference type="AlphaFoldDB" id="A0A318IWV8"/>
<accession>A0A318IWV8</accession>
<dbReference type="Proteomes" id="UP000248395">
    <property type="component" value="Unassembled WGS sequence"/>
</dbReference>
<gene>
    <name evidence="1" type="ORF">DFR38_13224</name>
</gene>
<sequence>MYRLPEHYQLAPLELAATQLPATQGRAPAAVDVGKLQMVESVLEHILQERGLTLRPEQRGQVVAFLYDYIARGGSCETMAQALDALVA</sequence>
<organism evidence="1 2">
    <name type="scientific">Aquitalea magnusonii</name>
    <dbReference type="NCBI Taxonomy" id="332411"/>
    <lineage>
        <taxon>Bacteria</taxon>
        <taxon>Pseudomonadati</taxon>
        <taxon>Pseudomonadota</taxon>
        <taxon>Betaproteobacteria</taxon>
        <taxon>Neisseriales</taxon>
        <taxon>Chromobacteriaceae</taxon>
        <taxon>Aquitalea</taxon>
    </lineage>
</organism>
<dbReference type="RefSeq" id="WP_059284335.1">
    <property type="nucleotide sequence ID" value="NZ_QJKC01000032.1"/>
</dbReference>
<evidence type="ECO:0000313" key="2">
    <source>
        <dbReference type="Proteomes" id="UP000248395"/>
    </source>
</evidence>